<dbReference type="AlphaFoldDB" id="A0A151PHL0"/>
<reference evidence="1 2" key="1">
    <citation type="journal article" date="2012" name="Genome Biol.">
        <title>Sequencing three crocodilian genomes to illuminate the evolution of archosaurs and amniotes.</title>
        <authorList>
            <person name="St John J.A."/>
            <person name="Braun E.L."/>
            <person name="Isberg S.R."/>
            <person name="Miles L.G."/>
            <person name="Chong A.Y."/>
            <person name="Gongora J."/>
            <person name="Dalzell P."/>
            <person name="Moran C."/>
            <person name="Bed'hom B."/>
            <person name="Abzhanov A."/>
            <person name="Burgess S.C."/>
            <person name="Cooksey A.M."/>
            <person name="Castoe T.A."/>
            <person name="Crawford N.G."/>
            <person name="Densmore L.D."/>
            <person name="Drew J.C."/>
            <person name="Edwards S.V."/>
            <person name="Faircloth B.C."/>
            <person name="Fujita M.K."/>
            <person name="Greenwold M.J."/>
            <person name="Hoffmann F.G."/>
            <person name="Howard J.M."/>
            <person name="Iguchi T."/>
            <person name="Janes D.E."/>
            <person name="Khan S.Y."/>
            <person name="Kohno S."/>
            <person name="de Koning A.J."/>
            <person name="Lance S.L."/>
            <person name="McCarthy F.M."/>
            <person name="McCormack J.E."/>
            <person name="Merchant M.E."/>
            <person name="Peterson D.G."/>
            <person name="Pollock D.D."/>
            <person name="Pourmand N."/>
            <person name="Raney B.J."/>
            <person name="Roessler K.A."/>
            <person name="Sanford J.R."/>
            <person name="Sawyer R.H."/>
            <person name="Schmidt C.J."/>
            <person name="Triplett E.W."/>
            <person name="Tuberville T.D."/>
            <person name="Venegas-Anaya M."/>
            <person name="Howard J.T."/>
            <person name="Jarvis E.D."/>
            <person name="Guillette L.J.Jr."/>
            <person name="Glenn T.C."/>
            <person name="Green R.E."/>
            <person name="Ray D.A."/>
        </authorList>
    </citation>
    <scope>NUCLEOTIDE SEQUENCE [LARGE SCALE GENOMIC DNA]</scope>
    <source>
        <strain evidence="1">KSC_2009_1</strain>
    </source>
</reference>
<proteinExistence type="predicted"/>
<keyword evidence="2" id="KW-1185">Reference proteome</keyword>
<evidence type="ECO:0000313" key="2">
    <source>
        <dbReference type="Proteomes" id="UP000050525"/>
    </source>
</evidence>
<evidence type="ECO:0000313" key="1">
    <source>
        <dbReference type="EMBL" id="KYO48566.1"/>
    </source>
</evidence>
<dbReference type="Proteomes" id="UP000050525">
    <property type="component" value="Unassembled WGS sequence"/>
</dbReference>
<name>A0A151PHL0_ALLMI</name>
<accession>A0A151PHL0</accession>
<gene>
    <name evidence="1" type="ORF">Y1Q_0003988</name>
</gene>
<comment type="caution">
    <text evidence="1">The sequence shown here is derived from an EMBL/GenBank/DDBJ whole genome shotgun (WGS) entry which is preliminary data.</text>
</comment>
<organism evidence="1 2">
    <name type="scientific">Alligator mississippiensis</name>
    <name type="common">American alligator</name>
    <dbReference type="NCBI Taxonomy" id="8496"/>
    <lineage>
        <taxon>Eukaryota</taxon>
        <taxon>Metazoa</taxon>
        <taxon>Chordata</taxon>
        <taxon>Craniata</taxon>
        <taxon>Vertebrata</taxon>
        <taxon>Euteleostomi</taxon>
        <taxon>Archelosauria</taxon>
        <taxon>Archosauria</taxon>
        <taxon>Crocodylia</taxon>
        <taxon>Alligatoridae</taxon>
        <taxon>Alligatorinae</taxon>
        <taxon>Alligator</taxon>
    </lineage>
</organism>
<protein>
    <submittedName>
        <fullName evidence="1">Uncharacterized protein</fullName>
    </submittedName>
</protein>
<dbReference type="EMBL" id="AKHW03000179">
    <property type="protein sequence ID" value="KYO48566.1"/>
    <property type="molecule type" value="Genomic_DNA"/>
</dbReference>
<sequence>MLPHPPAKGSTSTCHAFVVTNYLFRGIISLSYAAKIAPDWNTELTREPKKPQEQRLGNSKLMLDLPMWATDKDLSKTN</sequence>